<sequence>MQIYNEILSSEKLEELILNESGEILENLNNKEMFISSFIDYFTKEYGNSECNYVELFDIDSPDYIKIELIDNKMFVTASLFAGLSIWLDKKALGKVTATIEGVYSFILIDTDGNIITLDEKLHLHESSFAITNFKIEKLQSIDQYFDDYTII</sequence>
<accession>A0A1Y3MP61</accession>
<organism evidence="1 2">
    <name type="scientific">Bacillus pseudomycoides</name>
    <dbReference type="NCBI Taxonomy" id="64104"/>
    <lineage>
        <taxon>Bacteria</taxon>
        <taxon>Bacillati</taxon>
        <taxon>Bacillota</taxon>
        <taxon>Bacilli</taxon>
        <taxon>Bacillales</taxon>
        <taxon>Bacillaceae</taxon>
        <taxon>Bacillus</taxon>
        <taxon>Bacillus cereus group</taxon>
    </lineage>
</organism>
<dbReference type="RefSeq" id="WP_016114967.1">
    <property type="nucleotide sequence ID" value="NZ_CP189809.1"/>
</dbReference>
<protein>
    <submittedName>
        <fullName evidence="1">Uncharacterized protein</fullName>
    </submittedName>
</protein>
<dbReference type="EMBL" id="MWPX01000002">
    <property type="protein sequence ID" value="OUM50200.1"/>
    <property type="molecule type" value="Genomic_DNA"/>
</dbReference>
<comment type="caution">
    <text evidence="1">The sequence shown here is derived from an EMBL/GenBank/DDBJ whole genome shotgun (WGS) entry which is preliminary data.</text>
</comment>
<name>A0A1Y3MP61_9BACI</name>
<evidence type="ECO:0000313" key="1">
    <source>
        <dbReference type="EMBL" id="OUM50200.1"/>
    </source>
</evidence>
<dbReference type="Proteomes" id="UP000195321">
    <property type="component" value="Unassembled WGS sequence"/>
</dbReference>
<evidence type="ECO:0000313" key="2">
    <source>
        <dbReference type="Proteomes" id="UP000195321"/>
    </source>
</evidence>
<dbReference type="AlphaFoldDB" id="A0A1Y3MP61"/>
<gene>
    <name evidence="1" type="ORF">BW425_03705</name>
</gene>
<proteinExistence type="predicted"/>
<reference evidence="1 2" key="1">
    <citation type="submission" date="2017-02" db="EMBL/GenBank/DDBJ databases">
        <title>Bacillus pseudomycoides isolate FSL K6-0042.</title>
        <authorList>
            <person name="Kovac J."/>
        </authorList>
    </citation>
    <scope>NUCLEOTIDE SEQUENCE [LARGE SCALE GENOMIC DNA]</scope>
    <source>
        <strain evidence="1 2">FSL K6-0042</strain>
    </source>
</reference>